<dbReference type="InterPro" id="IPR005135">
    <property type="entry name" value="Endo/exonuclease/phosphatase"/>
</dbReference>
<gene>
    <name evidence="3" type="ORF">OAUR00152_LOCUS27185</name>
</gene>
<dbReference type="AlphaFoldDB" id="A0A7S4JFB0"/>
<organism evidence="3">
    <name type="scientific">Odontella aurita</name>
    <dbReference type="NCBI Taxonomy" id="265563"/>
    <lineage>
        <taxon>Eukaryota</taxon>
        <taxon>Sar</taxon>
        <taxon>Stramenopiles</taxon>
        <taxon>Ochrophyta</taxon>
        <taxon>Bacillariophyta</taxon>
        <taxon>Mediophyceae</taxon>
        <taxon>Biddulphiophycidae</taxon>
        <taxon>Eupodiscales</taxon>
        <taxon>Odontellaceae</taxon>
        <taxon>Odontella</taxon>
    </lineage>
</organism>
<evidence type="ECO:0000256" key="1">
    <source>
        <dbReference type="SAM" id="MobiDB-lite"/>
    </source>
</evidence>
<dbReference type="InterPro" id="IPR036691">
    <property type="entry name" value="Endo/exonu/phosph_ase_sf"/>
</dbReference>
<sequence>MRAVIQRSTFPRVVILTYTFSSKASAGMAAMATVKASSDLAVRVVSYNVLSSHLASPDHFTCCRPQDLEFENRVPRVLDALDREINAASETKRPVIFCLQEVSNSWAGQLHAFFANRNYHMLTGLYGKRFNDYMGVAMAYPTEAYETVFVDIARLSDHRVGGWPRTLTEDGSSLVTTVKRIRSLSTAAFIKGLELVLRPARQLLRLPAPEKTRDHWEMSENRFNILLTACLRRKELEEDADMKGGTFVVSNYHMPCAFYAPMVMNIHCDMMAQRCQDLANGDPYILAGDFNLLPDSPHYKLLTTGRLDWSDPTYPTPKYGMEWNSNIAGMRSAYGSSDHGEPDFTNYAQIGNDEPFIGTLDYIFLSDEWKVTGAKKVPHRKDASGPFPSEKEPSDHVMIAADLFLPAGTQRDEKKTNAANDSELSRIV</sequence>
<dbReference type="InterPro" id="IPR050410">
    <property type="entry name" value="CCR4/nocturin_mRNA_transcr"/>
</dbReference>
<evidence type="ECO:0000259" key="2">
    <source>
        <dbReference type="Pfam" id="PF03372"/>
    </source>
</evidence>
<dbReference type="SUPFAM" id="SSF56219">
    <property type="entry name" value="DNase I-like"/>
    <property type="match status" value="1"/>
</dbReference>
<dbReference type="Gene3D" id="3.60.10.10">
    <property type="entry name" value="Endonuclease/exonuclease/phosphatase"/>
    <property type="match status" value="1"/>
</dbReference>
<proteinExistence type="predicted"/>
<name>A0A7S4JFB0_9STRA</name>
<dbReference type="GO" id="GO:0000175">
    <property type="term" value="F:3'-5'-RNA exonuclease activity"/>
    <property type="evidence" value="ECO:0007669"/>
    <property type="project" value="TreeGrafter"/>
</dbReference>
<dbReference type="PANTHER" id="PTHR12121:SF101">
    <property type="entry name" value="ENDONUCLEASE_EXONUCLEASE_PHOSPHATASE DOMAIN-CONTAINING PROTEIN"/>
    <property type="match status" value="1"/>
</dbReference>
<reference evidence="3" key="1">
    <citation type="submission" date="2021-01" db="EMBL/GenBank/DDBJ databases">
        <authorList>
            <person name="Corre E."/>
            <person name="Pelletier E."/>
            <person name="Niang G."/>
            <person name="Scheremetjew M."/>
            <person name="Finn R."/>
            <person name="Kale V."/>
            <person name="Holt S."/>
            <person name="Cochrane G."/>
            <person name="Meng A."/>
            <person name="Brown T."/>
            <person name="Cohen L."/>
        </authorList>
    </citation>
    <scope>NUCLEOTIDE SEQUENCE</scope>
    <source>
        <strain evidence="3">Isolate 1302-5</strain>
    </source>
</reference>
<dbReference type="EMBL" id="HBKQ01039429">
    <property type="protein sequence ID" value="CAE2261763.1"/>
    <property type="molecule type" value="Transcribed_RNA"/>
</dbReference>
<evidence type="ECO:0000313" key="3">
    <source>
        <dbReference type="EMBL" id="CAE2261763.1"/>
    </source>
</evidence>
<dbReference type="Pfam" id="PF03372">
    <property type="entry name" value="Exo_endo_phos"/>
    <property type="match status" value="1"/>
</dbReference>
<accession>A0A7S4JFB0</accession>
<protein>
    <recommendedName>
        <fullName evidence="2">Endonuclease/exonuclease/phosphatase domain-containing protein</fullName>
    </recommendedName>
</protein>
<feature type="domain" description="Endonuclease/exonuclease/phosphatase" evidence="2">
    <location>
        <begin position="46"/>
        <end position="396"/>
    </location>
</feature>
<dbReference type="PANTHER" id="PTHR12121">
    <property type="entry name" value="CARBON CATABOLITE REPRESSOR PROTEIN 4"/>
    <property type="match status" value="1"/>
</dbReference>
<feature type="region of interest" description="Disordered" evidence="1">
    <location>
        <begin position="408"/>
        <end position="428"/>
    </location>
</feature>